<evidence type="ECO:0000313" key="16">
    <source>
        <dbReference type="EMBL" id="KAK1325131.1"/>
    </source>
</evidence>
<gene>
    <name evidence="16" type="primary">CRK2</name>
    <name evidence="16" type="ORF">QJS10_CPA01g01264</name>
</gene>
<evidence type="ECO:0000256" key="7">
    <source>
        <dbReference type="ARBA" id="ARBA00022777"/>
    </source>
</evidence>
<feature type="domain" description="Gnk2-homologous" evidence="15">
    <location>
        <begin position="144"/>
        <end position="245"/>
    </location>
</feature>
<dbReference type="FunFam" id="3.30.200.20:FF:001208">
    <property type="entry name" value="Putative DUF26-domain receptor-like protein kinase family protein"/>
    <property type="match status" value="1"/>
</dbReference>
<dbReference type="FunFam" id="3.30.430.20:FF:000015">
    <property type="entry name" value="Cysteine-rich receptor-like protein kinase 3"/>
    <property type="match status" value="1"/>
</dbReference>
<dbReference type="CDD" id="cd23509">
    <property type="entry name" value="Gnk2-like"/>
    <property type="match status" value="2"/>
</dbReference>
<reference evidence="16" key="1">
    <citation type="journal article" date="2023" name="Nat. Commun.">
        <title>Diploid and tetraploid genomes of Acorus and the evolution of monocots.</title>
        <authorList>
            <person name="Ma L."/>
            <person name="Liu K.W."/>
            <person name="Li Z."/>
            <person name="Hsiao Y.Y."/>
            <person name="Qi Y."/>
            <person name="Fu T."/>
            <person name="Tang G.D."/>
            <person name="Zhang D."/>
            <person name="Sun W.H."/>
            <person name="Liu D.K."/>
            <person name="Li Y."/>
            <person name="Chen G.Z."/>
            <person name="Liu X.D."/>
            <person name="Liao X.Y."/>
            <person name="Jiang Y.T."/>
            <person name="Yu X."/>
            <person name="Hao Y."/>
            <person name="Huang J."/>
            <person name="Zhao X.W."/>
            <person name="Ke S."/>
            <person name="Chen Y.Y."/>
            <person name="Wu W.L."/>
            <person name="Hsu J.L."/>
            <person name="Lin Y.F."/>
            <person name="Huang M.D."/>
            <person name="Li C.Y."/>
            <person name="Huang L."/>
            <person name="Wang Z.W."/>
            <person name="Zhao X."/>
            <person name="Zhong W.Y."/>
            <person name="Peng D.H."/>
            <person name="Ahmad S."/>
            <person name="Lan S."/>
            <person name="Zhang J.S."/>
            <person name="Tsai W.C."/>
            <person name="Van de Peer Y."/>
            <person name="Liu Z.J."/>
        </authorList>
    </citation>
    <scope>NUCLEOTIDE SEQUENCE</scope>
    <source>
        <strain evidence="16">CP</strain>
    </source>
</reference>
<sequence>MVWNYYNTNRLPEAVDPILSGQFRAEVATRVLQIGLLCTQASAELRPSMSVVAKMLTDGGPVPPPSQPPFLNSNAENPFGHSSSRPGSCSVSSGRPRKQAVADPLKQSFTVSRFMSSMEYPKKLPLLLLILSSLTPLVTADARAHTIETSCTTTLEHNTTAYVPNFIGAMDRIAEQMKSNGSGLAVLGVSPDRNYGFAQCYGDLSLFDCVLCYAEARTVLPKCFPFTGGRIYLDGCFMRSENYSFFDEFVGPNDKAVCGNATTAQDGVRFTTLVKQAVSSAVAAAPLSGGYARASATLQGESAYVLANCWWTINRSNCAACLSNASKAALGCLPGSEGRALYTGCFLRYSNTDFLNAIPGGGHSEGSNDTVKRASALYNSSLNFKYSTLERATGSFDLANKLGQGGFGSVYKGVLADGREIAVKRLFFNNKHRALDFYNEVNIISSVEHKNLVRLLGCSCSGPESLLVYEFLANKSLDRFIFDEKFRVHGQIRSEAWKHFHSETIEELIDPNILLHGNQYRDAIVADISRVVHVALLCTQENPLLRPPMSKTLHMLLKKDEQLPVPTKPPFTDEKTMELNDMCGDQCEHHNATSASAATISETAVYGSDVDDGVLHDIFMTWDSKGTEGDSTDYIICM</sequence>
<dbReference type="InterPro" id="IPR000719">
    <property type="entry name" value="Prot_kinase_dom"/>
</dbReference>
<evidence type="ECO:0000256" key="6">
    <source>
        <dbReference type="ARBA" id="ARBA00022741"/>
    </source>
</evidence>
<keyword evidence="3" id="KW-0808">Transferase</keyword>
<dbReference type="InterPro" id="IPR052059">
    <property type="entry name" value="CR_Ser/Thr_kinase"/>
</dbReference>
<dbReference type="InterPro" id="IPR002902">
    <property type="entry name" value="GNK2"/>
</dbReference>
<evidence type="ECO:0000256" key="12">
    <source>
        <dbReference type="PROSITE-ProRule" id="PRU10141"/>
    </source>
</evidence>
<dbReference type="SUPFAM" id="SSF56112">
    <property type="entry name" value="Protein kinase-like (PK-like)"/>
    <property type="match status" value="1"/>
</dbReference>
<organism evidence="16 17">
    <name type="scientific">Acorus calamus</name>
    <name type="common">Sweet flag</name>
    <dbReference type="NCBI Taxonomy" id="4465"/>
    <lineage>
        <taxon>Eukaryota</taxon>
        <taxon>Viridiplantae</taxon>
        <taxon>Streptophyta</taxon>
        <taxon>Embryophyta</taxon>
        <taxon>Tracheophyta</taxon>
        <taxon>Spermatophyta</taxon>
        <taxon>Magnoliopsida</taxon>
        <taxon>Liliopsida</taxon>
        <taxon>Acoraceae</taxon>
        <taxon>Acorus</taxon>
    </lineage>
</organism>
<feature type="region of interest" description="Disordered" evidence="13">
    <location>
        <begin position="56"/>
        <end position="101"/>
    </location>
</feature>
<proteinExistence type="predicted"/>
<dbReference type="InterPro" id="IPR011009">
    <property type="entry name" value="Kinase-like_dom_sf"/>
</dbReference>
<comment type="caution">
    <text evidence="16">The sequence shown here is derived from an EMBL/GenBank/DDBJ whole genome shotgun (WGS) entry which is preliminary data.</text>
</comment>
<dbReference type="Pfam" id="PF01657">
    <property type="entry name" value="Stress-antifung"/>
    <property type="match status" value="2"/>
</dbReference>
<evidence type="ECO:0000256" key="9">
    <source>
        <dbReference type="ARBA" id="ARBA00023170"/>
    </source>
</evidence>
<dbReference type="GO" id="GO:0005524">
    <property type="term" value="F:ATP binding"/>
    <property type="evidence" value="ECO:0007669"/>
    <property type="project" value="UniProtKB-UniRule"/>
</dbReference>
<dbReference type="InterPro" id="IPR017441">
    <property type="entry name" value="Protein_kinase_ATP_BS"/>
</dbReference>
<feature type="binding site" evidence="12">
    <location>
        <position position="424"/>
    </location>
    <ligand>
        <name>ATP</name>
        <dbReference type="ChEBI" id="CHEBI:30616"/>
    </ligand>
</feature>
<keyword evidence="5" id="KW-0677">Repeat</keyword>
<dbReference type="InterPro" id="IPR038408">
    <property type="entry name" value="GNK2_sf"/>
</dbReference>
<dbReference type="PROSITE" id="PS51473">
    <property type="entry name" value="GNK2"/>
    <property type="match status" value="2"/>
</dbReference>
<keyword evidence="7 16" id="KW-0418">Kinase</keyword>
<dbReference type="GO" id="GO:0004674">
    <property type="term" value="F:protein serine/threonine kinase activity"/>
    <property type="evidence" value="ECO:0007669"/>
    <property type="project" value="UniProtKB-KW"/>
</dbReference>
<dbReference type="FunFam" id="3.30.430.20:FF:000005">
    <property type="entry name" value="Cysteine-rich receptor-like protein kinase 2"/>
    <property type="match status" value="1"/>
</dbReference>
<dbReference type="PROSITE" id="PS00107">
    <property type="entry name" value="PROTEIN_KINASE_ATP"/>
    <property type="match status" value="1"/>
</dbReference>
<evidence type="ECO:0000313" key="17">
    <source>
        <dbReference type="Proteomes" id="UP001180020"/>
    </source>
</evidence>
<feature type="compositionally biased region" description="Low complexity" evidence="13">
    <location>
        <begin position="82"/>
        <end position="94"/>
    </location>
</feature>
<dbReference type="Gene3D" id="3.30.430.20">
    <property type="entry name" value="Gnk2 domain, C-X8-C-X2-C motif"/>
    <property type="match status" value="2"/>
</dbReference>
<feature type="domain" description="Gnk2-homologous" evidence="15">
    <location>
        <begin position="252"/>
        <end position="354"/>
    </location>
</feature>
<evidence type="ECO:0000256" key="1">
    <source>
        <dbReference type="ARBA" id="ARBA00022527"/>
    </source>
</evidence>
<dbReference type="Gene3D" id="1.10.510.10">
    <property type="entry name" value="Transferase(Phosphotransferase) domain 1"/>
    <property type="match status" value="2"/>
</dbReference>
<dbReference type="Pfam" id="PF07714">
    <property type="entry name" value="PK_Tyr_Ser-Thr"/>
    <property type="match status" value="1"/>
</dbReference>
<evidence type="ECO:0000256" key="3">
    <source>
        <dbReference type="ARBA" id="ARBA00022679"/>
    </source>
</evidence>
<dbReference type="AlphaFoldDB" id="A0AAV9FGI0"/>
<accession>A0AAV9FGI0</accession>
<evidence type="ECO:0000256" key="8">
    <source>
        <dbReference type="ARBA" id="ARBA00022840"/>
    </source>
</evidence>
<keyword evidence="4" id="KW-0732">Signal</keyword>
<dbReference type="EMBL" id="JAUJYO010000001">
    <property type="protein sequence ID" value="KAK1325131.1"/>
    <property type="molecule type" value="Genomic_DNA"/>
</dbReference>
<keyword evidence="9 16" id="KW-0675">Receptor</keyword>
<dbReference type="PROSITE" id="PS50011">
    <property type="entry name" value="PROTEIN_KINASE_DOM"/>
    <property type="match status" value="1"/>
</dbReference>
<evidence type="ECO:0000256" key="4">
    <source>
        <dbReference type="ARBA" id="ARBA00022729"/>
    </source>
</evidence>
<reference evidence="16" key="2">
    <citation type="submission" date="2023-06" db="EMBL/GenBank/DDBJ databases">
        <authorList>
            <person name="Ma L."/>
            <person name="Liu K.-W."/>
            <person name="Li Z."/>
            <person name="Hsiao Y.-Y."/>
            <person name="Qi Y."/>
            <person name="Fu T."/>
            <person name="Tang G."/>
            <person name="Zhang D."/>
            <person name="Sun W.-H."/>
            <person name="Liu D.-K."/>
            <person name="Li Y."/>
            <person name="Chen G.-Z."/>
            <person name="Liu X.-D."/>
            <person name="Liao X.-Y."/>
            <person name="Jiang Y.-T."/>
            <person name="Yu X."/>
            <person name="Hao Y."/>
            <person name="Huang J."/>
            <person name="Zhao X.-W."/>
            <person name="Ke S."/>
            <person name="Chen Y.-Y."/>
            <person name="Wu W.-L."/>
            <person name="Hsu J.-L."/>
            <person name="Lin Y.-F."/>
            <person name="Huang M.-D."/>
            <person name="Li C.-Y."/>
            <person name="Huang L."/>
            <person name="Wang Z.-W."/>
            <person name="Zhao X."/>
            <person name="Zhong W.-Y."/>
            <person name="Peng D.-H."/>
            <person name="Ahmad S."/>
            <person name="Lan S."/>
            <person name="Zhang J.-S."/>
            <person name="Tsai W.-C."/>
            <person name="Van De Peer Y."/>
            <person name="Liu Z.-J."/>
        </authorList>
    </citation>
    <scope>NUCLEOTIDE SEQUENCE</scope>
    <source>
        <strain evidence="16">CP</strain>
        <tissue evidence="16">Leaves</tissue>
    </source>
</reference>
<keyword evidence="17" id="KW-1185">Reference proteome</keyword>
<dbReference type="Gene3D" id="3.30.200.20">
    <property type="entry name" value="Phosphorylase Kinase, domain 1"/>
    <property type="match status" value="1"/>
</dbReference>
<comment type="catalytic activity">
    <reaction evidence="11">
        <text>L-threonyl-[protein] + ATP = O-phospho-L-threonyl-[protein] + ADP + H(+)</text>
        <dbReference type="Rhea" id="RHEA:46608"/>
        <dbReference type="Rhea" id="RHEA-COMP:11060"/>
        <dbReference type="Rhea" id="RHEA-COMP:11605"/>
        <dbReference type="ChEBI" id="CHEBI:15378"/>
        <dbReference type="ChEBI" id="CHEBI:30013"/>
        <dbReference type="ChEBI" id="CHEBI:30616"/>
        <dbReference type="ChEBI" id="CHEBI:61977"/>
        <dbReference type="ChEBI" id="CHEBI:456216"/>
    </reaction>
</comment>
<protein>
    <submittedName>
        <fullName evidence="16">Cysteine-rich receptor-like protein kinase 2</fullName>
    </submittedName>
</protein>
<evidence type="ECO:0000256" key="13">
    <source>
        <dbReference type="SAM" id="MobiDB-lite"/>
    </source>
</evidence>
<evidence type="ECO:0000256" key="2">
    <source>
        <dbReference type="ARBA" id="ARBA00022553"/>
    </source>
</evidence>
<dbReference type="PANTHER" id="PTHR47973">
    <property type="entry name" value="CYSTEINE-RICH RECEPTOR-LIKE PROTEIN KINASE 3"/>
    <property type="match status" value="1"/>
</dbReference>
<feature type="domain" description="Protein kinase" evidence="14">
    <location>
        <begin position="396"/>
        <end position="638"/>
    </location>
</feature>
<name>A0AAV9FGI0_ACOCL</name>
<evidence type="ECO:0000256" key="11">
    <source>
        <dbReference type="ARBA" id="ARBA00047951"/>
    </source>
</evidence>
<dbReference type="Proteomes" id="UP001180020">
    <property type="component" value="Unassembled WGS sequence"/>
</dbReference>
<evidence type="ECO:0000256" key="10">
    <source>
        <dbReference type="ARBA" id="ARBA00047558"/>
    </source>
</evidence>
<keyword evidence="6 12" id="KW-0547">Nucleotide-binding</keyword>
<evidence type="ECO:0000259" key="14">
    <source>
        <dbReference type="PROSITE" id="PS50011"/>
    </source>
</evidence>
<comment type="catalytic activity">
    <reaction evidence="10">
        <text>L-seryl-[protein] + ATP = O-phospho-L-seryl-[protein] + ADP + H(+)</text>
        <dbReference type="Rhea" id="RHEA:17989"/>
        <dbReference type="Rhea" id="RHEA-COMP:9863"/>
        <dbReference type="Rhea" id="RHEA-COMP:11604"/>
        <dbReference type="ChEBI" id="CHEBI:15378"/>
        <dbReference type="ChEBI" id="CHEBI:29999"/>
        <dbReference type="ChEBI" id="CHEBI:30616"/>
        <dbReference type="ChEBI" id="CHEBI:83421"/>
        <dbReference type="ChEBI" id="CHEBI:456216"/>
    </reaction>
</comment>
<keyword evidence="1" id="KW-0723">Serine/threonine-protein kinase</keyword>
<evidence type="ECO:0000256" key="5">
    <source>
        <dbReference type="ARBA" id="ARBA00022737"/>
    </source>
</evidence>
<keyword evidence="8 12" id="KW-0067">ATP-binding</keyword>
<keyword evidence="2" id="KW-0597">Phosphoprotein</keyword>
<dbReference type="InterPro" id="IPR001245">
    <property type="entry name" value="Ser-Thr/Tyr_kinase_cat_dom"/>
</dbReference>
<evidence type="ECO:0000259" key="15">
    <source>
        <dbReference type="PROSITE" id="PS51473"/>
    </source>
</evidence>